<dbReference type="RefSeq" id="WP_267565854.1">
    <property type="nucleotide sequence ID" value="NZ_JAPNTZ010000009.1"/>
</dbReference>
<sequence length="338" mass="36254">MTASDLVGKPRGLATGAEDSEMVQLRRAVLGLADLDTNPVAARTLQPGVAQLWQLYWAGSYPVLAHALPERISAARVAVSTAAKADQPIAATVLAETLQITAALLAHLAHEDLAHLALHGAKRAAEHADDELLEAAQQATRSWVLSRQGLWPEAEHLATTTAERIEPKLSTATVDQLAVWGELLRYAAVALSRSGRHSEAAEVIQLMGSAAARLGDDPVSRYVGMPFGPTVVGMRAVDAAISAGQPRQALIRAQHVEHPDRMPPAMHARYLLNVAWAQTIDMRSGEAVGTVLRAEKIAPEALPHQSIARAIVAELLPRRRTQRLPGLRALAQRMGMDT</sequence>
<organism evidence="1 2">
    <name type="scientific">Paractinoplanes pyxinae</name>
    <dbReference type="NCBI Taxonomy" id="2997416"/>
    <lineage>
        <taxon>Bacteria</taxon>
        <taxon>Bacillati</taxon>
        <taxon>Actinomycetota</taxon>
        <taxon>Actinomycetes</taxon>
        <taxon>Micromonosporales</taxon>
        <taxon>Micromonosporaceae</taxon>
        <taxon>Paractinoplanes</taxon>
    </lineage>
</organism>
<evidence type="ECO:0008006" key="3">
    <source>
        <dbReference type="Google" id="ProtNLM"/>
    </source>
</evidence>
<proteinExistence type="predicted"/>
<dbReference type="EMBL" id="JAPNTZ010000009">
    <property type="protein sequence ID" value="MCY1141471.1"/>
    <property type="molecule type" value="Genomic_DNA"/>
</dbReference>
<evidence type="ECO:0000313" key="1">
    <source>
        <dbReference type="EMBL" id="MCY1141471.1"/>
    </source>
</evidence>
<keyword evidence="2" id="KW-1185">Reference proteome</keyword>
<protein>
    <recommendedName>
        <fullName evidence="3">Transcriptional regulator</fullName>
    </recommendedName>
</protein>
<evidence type="ECO:0000313" key="2">
    <source>
        <dbReference type="Proteomes" id="UP001151002"/>
    </source>
</evidence>
<gene>
    <name evidence="1" type="ORF">OWR29_26035</name>
</gene>
<name>A0ABT4B4Q7_9ACTN</name>
<reference evidence="1" key="1">
    <citation type="submission" date="2022-11" db="EMBL/GenBank/DDBJ databases">
        <authorList>
            <person name="Somphong A."/>
            <person name="Phongsopitanun W."/>
        </authorList>
    </citation>
    <scope>NUCLEOTIDE SEQUENCE</scope>
    <source>
        <strain evidence="1">Pm04-4</strain>
    </source>
</reference>
<comment type="caution">
    <text evidence="1">The sequence shown here is derived from an EMBL/GenBank/DDBJ whole genome shotgun (WGS) entry which is preliminary data.</text>
</comment>
<dbReference type="Proteomes" id="UP001151002">
    <property type="component" value="Unassembled WGS sequence"/>
</dbReference>
<accession>A0ABT4B4Q7</accession>